<organism evidence="2">
    <name type="scientific">Oryza meridionalis</name>
    <dbReference type="NCBI Taxonomy" id="40149"/>
    <lineage>
        <taxon>Eukaryota</taxon>
        <taxon>Viridiplantae</taxon>
        <taxon>Streptophyta</taxon>
        <taxon>Embryophyta</taxon>
        <taxon>Tracheophyta</taxon>
        <taxon>Spermatophyta</taxon>
        <taxon>Magnoliopsida</taxon>
        <taxon>Liliopsida</taxon>
        <taxon>Poales</taxon>
        <taxon>Poaceae</taxon>
        <taxon>BOP clade</taxon>
        <taxon>Oryzoideae</taxon>
        <taxon>Oryzeae</taxon>
        <taxon>Oryzinae</taxon>
        <taxon>Oryza</taxon>
    </lineage>
</organism>
<dbReference type="EnsemblPlants" id="OMERI01G03970.1">
    <property type="protein sequence ID" value="OMERI01G03970.1"/>
    <property type="gene ID" value="OMERI01G03970"/>
</dbReference>
<protein>
    <submittedName>
        <fullName evidence="2">Uncharacterized protein</fullName>
    </submittedName>
</protein>
<reference evidence="2" key="2">
    <citation type="submission" date="2018-05" db="EMBL/GenBank/DDBJ databases">
        <title>OmerRS3 (Oryza meridionalis Reference Sequence Version 3).</title>
        <authorList>
            <person name="Zhang J."/>
            <person name="Kudrna D."/>
            <person name="Lee S."/>
            <person name="Talag J."/>
            <person name="Welchert J."/>
            <person name="Wing R.A."/>
        </authorList>
    </citation>
    <scope>NUCLEOTIDE SEQUENCE [LARGE SCALE GENOMIC DNA]</scope>
    <source>
        <strain evidence="2">cv. OR44</strain>
    </source>
</reference>
<evidence type="ECO:0000256" key="1">
    <source>
        <dbReference type="SAM" id="MobiDB-lite"/>
    </source>
</evidence>
<evidence type="ECO:0000313" key="2">
    <source>
        <dbReference type="EnsemblPlants" id="OMERI01G03970.1"/>
    </source>
</evidence>
<sequence length="251" mass="27707">MGMSQGRRCAPAGLLPSLSPPCPPGPRRIIPPMFPMPIEDTRLNASNLGEDTTESLTKPSTTDNLLFERSRFDKYGSLQNEKRVDKSRDSRLVRCPIPGGIWPAKLGVEISVSRSNPVAGSCDALKSLPPRLRYLSDVRLKTAVSRPPLCRRRPPRSREVTRPPPLPFFVASFSQRTPAQRQQSVPARHDRNAVADAVVAENDRFSWSSAAAWSGKQGSERASKLCNRRTSTSNIGSYSREDMREIILAAG</sequence>
<dbReference type="Gramene" id="OMERI01G03970.1">
    <property type="protein sequence ID" value="OMERI01G03970.1"/>
    <property type="gene ID" value="OMERI01G03970"/>
</dbReference>
<accession>A0A0E0BXI2</accession>
<dbReference type="eggNOG" id="ENOG502R7BK">
    <property type="taxonomic scope" value="Eukaryota"/>
</dbReference>
<proteinExistence type="predicted"/>
<dbReference type="Proteomes" id="UP000008021">
    <property type="component" value="Chromosome 1"/>
</dbReference>
<dbReference type="AlphaFoldDB" id="A0A0E0BXI2"/>
<dbReference type="HOGENOM" id="CLU_1108532_0_0_1"/>
<feature type="region of interest" description="Disordered" evidence="1">
    <location>
        <begin position="1"/>
        <end position="30"/>
    </location>
</feature>
<evidence type="ECO:0000313" key="3">
    <source>
        <dbReference type="Proteomes" id="UP000008021"/>
    </source>
</evidence>
<reference evidence="2" key="1">
    <citation type="submission" date="2015-04" db="UniProtKB">
        <authorList>
            <consortium name="EnsemblPlants"/>
        </authorList>
    </citation>
    <scope>IDENTIFICATION</scope>
</reference>
<name>A0A0E0BXI2_9ORYZ</name>
<keyword evidence="3" id="KW-1185">Reference proteome</keyword>